<evidence type="ECO:0000313" key="3">
    <source>
        <dbReference type="Proteomes" id="UP001304243"/>
    </source>
</evidence>
<dbReference type="RefSeq" id="XP_064685371.1">
    <property type="nucleotide sequence ID" value="XM_064828169.1"/>
</dbReference>
<accession>A0AAN7HUU5</accession>
<feature type="transmembrane region" description="Helical" evidence="1">
    <location>
        <begin position="248"/>
        <end position="268"/>
    </location>
</feature>
<dbReference type="AlphaFoldDB" id="A0AAN7HUU5"/>
<dbReference type="EMBL" id="JASEJX010000012">
    <property type="protein sequence ID" value="KAK4518705.1"/>
    <property type="molecule type" value="Genomic_DNA"/>
</dbReference>
<organism evidence="2 3">
    <name type="scientific">Mucor velutinosus</name>
    <dbReference type="NCBI Taxonomy" id="708070"/>
    <lineage>
        <taxon>Eukaryota</taxon>
        <taxon>Fungi</taxon>
        <taxon>Fungi incertae sedis</taxon>
        <taxon>Mucoromycota</taxon>
        <taxon>Mucoromycotina</taxon>
        <taxon>Mucoromycetes</taxon>
        <taxon>Mucorales</taxon>
        <taxon>Mucorineae</taxon>
        <taxon>Mucoraceae</taxon>
        <taxon>Mucor</taxon>
    </lineage>
</organism>
<dbReference type="Proteomes" id="UP001304243">
    <property type="component" value="Unassembled WGS sequence"/>
</dbReference>
<dbReference type="EC" id="2.4.1.258" evidence="2"/>
<evidence type="ECO:0000313" key="2">
    <source>
        <dbReference type="EMBL" id="KAK4518705.1"/>
    </source>
</evidence>
<gene>
    <name evidence="2" type="primary">ALG3</name>
    <name evidence="2" type="ORF">ATC70_008927</name>
</gene>
<keyword evidence="1" id="KW-0472">Membrane</keyword>
<keyword evidence="2" id="KW-0328">Glycosyltransferase</keyword>
<feature type="transmembrane region" description="Helical" evidence="1">
    <location>
        <begin position="213"/>
        <end position="236"/>
    </location>
</feature>
<feature type="transmembrane region" description="Helical" evidence="1">
    <location>
        <begin position="698"/>
        <end position="716"/>
    </location>
</feature>
<proteinExistence type="predicted"/>
<feature type="transmembrane region" description="Helical" evidence="1">
    <location>
        <begin position="300"/>
        <end position="322"/>
    </location>
</feature>
<feature type="transmembrane region" description="Helical" evidence="1">
    <location>
        <begin position="365"/>
        <end position="391"/>
    </location>
</feature>
<feature type="transmembrane region" description="Helical" evidence="1">
    <location>
        <begin position="652"/>
        <end position="671"/>
    </location>
</feature>
<protein>
    <submittedName>
        <fullName evidence="2">Dolichyl-P-Man:Man(5)GlcNAc(2)-PP-dolichol alpha-1,3-mannosyltransferase</fullName>
        <ecNumber evidence="2">2.4.1.258</ecNumber>
    </submittedName>
</protein>
<reference evidence="2 3" key="1">
    <citation type="submission" date="2022-11" db="EMBL/GenBank/DDBJ databases">
        <title>Mucor velutinosus strain NIH1002 WGS.</title>
        <authorList>
            <person name="Subramanian P."/>
            <person name="Mullikin J.C."/>
            <person name="Segre J.A."/>
            <person name="Zelazny A.M."/>
        </authorList>
    </citation>
    <scope>NUCLEOTIDE SEQUENCE [LARGE SCALE GENOMIC DNA]</scope>
    <source>
        <strain evidence="2 3">NIH1002</strain>
    </source>
</reference>
<keyword evidence="1" id="KW-0812">Transmembrane</keyword>
<keyword evidence="1" id="KW-1133">Transmembrane helix</keyword>
<evidence type="ECO:0000256" key="1">
    <source>
        <dbReference type="SAM" id="Phobius"/>
    </source>
</evidence>
<keyword evidence="3" id="KW-1185">Reference proteome</keyword>
<feature type="transmembrane region" description="Helical" evidence="1">
    <location>
        <begin position="610"/>
        <end position="640"/>
    </location>
</feature>
<feature type="transmembrane region" description="Helical" evidence="1">
    <location>
        <begin position="483"/>
        <end position="504"/>
    </location>
</feature>
<feature type="transmembrane region" description="Helical" evidence="1">
    <location>
        <begin position="551"/>
        <end position="572"/>
    </location>
</feature>
<sequence length="854" mass="98100">MFRDGVCQRINQINGSGWRTQEDDDWIYYPQQYVNVSLTVAKVSVALVGGCCAPNRYKPTGFLFKDDGSTYSTTGHKMVAIADRPLIQNITVTGWYMKKFVDDYAMNLTLIPSVHHPDKQSILFEIAAFDRAMMVNYQFFDYQHKHIGNYSSGVLRNVKTVPDITLPRYTRSIVVEFYGSRADPMCFSYLYAGLYVHGPSTTVVKICAQVASILQYLSLINFVIVPVVFAIMSLLPIRFLCRTPSHKVLMCIVIMLGSYISNQAWNLINSQSSIFHEWLPRAAKMVGKYTATTRDCFNNLTASICIELFLSFFLYAVYFYPVFLCYHATYRSRLANFLGAWSTCTLFGLRFSLDLPSYVVTYARSIPFLTINLLAAVPTFIAYCIVLVFFVTRCVTFQPCTVCCFEFLEVQDIEEKYVKVLMAVRRKKKTATIQNTSLVGLVWLVLNERLWQRLDWKLIMKRMRTRKFMKICIRKLFGIHEHVRIPFAIKTSLTLLLYCLGQLIPLLITQMIGVGGVVPVHICSWTPYLSQFQYHPDPMSFAIKTFMLMQIAVYIATLGAGGVCMVYSLGILRRFTKDILLLRKGDYFLFKGKRNNGQVKDIDLDDSIRFLGVLIGFGFTGTLYVMVEISLIGTLITAAIQLDRVRDVVFRHVGYGVYFASFFIAIVVQMIQKRITNLVFVENRTRFSIQHRAPFLHYWYFMMLTSMTRALTSYILRTLKLIFRYPLFSVRVDRNAETWSVRRGDGGKFISVPCSGSQYTDTNDISTLFTAPKHRLIIHQFSLKSFNSHTITSLEEDIFKITHRHYHNYACGFYVWARARIVALRAAVDPTIVVKEAHITMIAVGVADDYERYT</sequence>
<comment type="caution">
    <text evidence="2">The sequence shown here is derived from an EMBL/GenBank/DDBJ whole genome shotgun (WGS) entry which is preliminary data.</text>
</comment>
<feature type="transmembrane region" description="Helical" evidence="1">
    <location>
        <begin position="334"/>
        <end position="353"/>
    </location>
</feature>
<dbReference type="GeneID" id="89952613"/>
<dbReference type="GO" id="GO:0052925">
    <property type="term" value="F:dol-P-Man:Man(5)GlcNAc(2)-PP-Dol alpha-1,3-mannosyltransferase activity"/>
    <property type="evidence" value="ECO:0007669"/>
    <property type="project" value="UniProtKB-EC"/>
</dbReference>
<name>A0AAN7HUU5_9FUNG</name>
<keyword evidence="2" id="KW-0808">Transferase</keyword>